<dbReference type="Pfam" id="PF00144">
    <property type="entry name" value="Beta-lactamase"/>
    <property type="match status" value="1"/>
</dbReference>
<sequence length="379" mass="42714">MLICAIFLPWLAWETDRNMVRRWVYPLTGHLAELSTRCDAATPAWLQTLAQQLPTRLDSPANQIALVDQSGMLTGCVNGWEGHPFFSKRVTTDTRFRFASLSKLVTFFGVTHEQALGQVGWLSQPLFEVLGLTPPFRDPRIAQIQVHHLLNHSAGFDRLRVKDPMVIDDQKPWCPGQLEKLADTPLQFTPGSHYAYANLGFCLAAVAYERRMGRSLWSALEQDMHLSRYGLGYMDEVDSPIAYNFMHNEMRGPEFVAHFDWQALRAPMGMTGSAQGLARFVADNRALLDFARGMHDPGIPCNETLFESCMDGFLERRRLGDVTVWQQRGYLYGMAALFVMDKAGNYLVWLGSGEINPPTLASDFLVRTLIDGVSQHAAR</sequence>
<dbReference type="Gene3D" id="3.40.710.10">
    <property type="entry name" value="DD-peptidase/beta-lactamase superfamily"/>
    <property type="match status" value="1"/>
</dbReference>
<accession>A0ABY8SW62</accession>
<dbReference type="PANTHER" id="PTHR43283">
    <property type="entry name" value="BETA-LACTAMASE-RELATED"/>
    <property type="match status" value="1"/>
</dbReference>
<evidence type="ECO:0000313" key="3">
    <source>
        <dbReference type="Proteomes" id="UP001240697"/>
    </source>
</evidence>
<dbReference type="InterPro" id="IPR012338">
    <property type="entry name" value="Beta-lactam/transpept-like"/>
</dbReference>
<dbReference type="PANTHER" id="PTHR43283:SF3">
    <property type="entry name" value="BETA-LACTAMASE FAMILY PROTEIN (AFU_ORTHOLOGUE AFUA_5G07500)"/>
    <property type="match status" value="1"/>
</dbReference>
<keyword evidence="3" id="KW-1185">Reference proteome</keyword>
<dbReference type="InterPro" id="IPR050789">
    <property type="entry name" value="Diverse_Enzym_Activities"/>
</dbReference>
<dbReference type="SUPFAM" id="SSF56601">
    <property type="entry name" value="beta-lactamase/transpeptidase-like"/>
    <property type="match status" value="1"/>
</dbReference>
<feature type="domain" description="Beta-lactamase-related" evidence="1">
    <location>
        <begin position="88"/>
        <end position="281"/>
    </location>
</feature>
<name>A0ABY8SW62_9BURK</name>
<dbReference type="InterPro" id="IPR001466">
    <property type="entry name" value="Beta-lactam-related"/>
</dbReference>
<evidence type="ECO:0000313" key="2">
    <source>
        <dbReference type="EMBL" id="WHS65541.1"/>
    </source>
</evidence>
<dbReference type="EMBL" id="CP125947">
    <property type="protein sequence ID" value="WHS65541.1"/>
    <property type="molecule type" value="Genomic_DNA"/>
</dbReference>
<evidence type="ECO:0000259" key="1">
    <source>
        <dbReference type="Pfam" id="PF00144"/>
    </source>
</evidence>
<keyword evidence="2" id="KW-0378">Hydrolase</keyword>
<protein>
    <submittedName>
        <fullName evidence="2">Serine hydrolase</fullName>
    </submittedName>
</protein>
<dbReference type="RefSeq" id="WP_283486643.1">
    <property type="nucleotide sequence ID" value="NZ_CP125947.1"/>
</dbReference>
<gene>
    <name evidence="2" type="ORF">QMY55_24310</name>
</gene>
<dbReference type="GO" id="GO:0016787">
    <property type="term" value="F:hydrolase activity"/>
    <property type="evidence" value="ECO:0007669"/>
    <property type="project" value="UniProtKB-KW"/>
</dbReference>
<proteinExistence type="predicted"/>
<organism evidence="2 3">
    <name type="scientific">Comamonas resistens</name>
    <dbReference type="NCBI Taxonomy" id="3046670"/>
    <lineage>
        <taxon>Bacteria</taxon>
        <taxon>Pseudomonadati</taxon>
        <taxon>Pseudomonadota</taxon>
        <taxon>Betaproteobacteria</taxon>
        <taxon>Burkholderiales</taxon>
        <taxon>Comamonadaceae</taxon>
        <taxon>Comamonas</taxon>
    </lineage>
</organism>
<reference evidence="2 3" key="1">
    <citation type="submission" date="2023-05" db="EMBL/GenBank/DDBJ databases">
        <authorList>
            <person name="Yin Y."/>
            <person name="Lu Z."/>
        </authorList>
    </citation>
    <scope>NUCLEOTIDE SEQUENCE [LARGE SCALE GENOMIC DNA]</scope>
    <source>
        <strain evidence="2 3">ZM22</strain>
    </source>
</reference>
<dbReference type="Proteomes" id="UP001240697">
    <property type="component" value="Chromosome"/>
</dbReference>